<name>A0A919XPF5_9BACL</name>
<organism evidence="1 2">
    <name type="scientific">Paenibacillus antibioticophila</name>
    <dbReference type="NCBI Taxonomy" id="1274374"/>
    <lineage>
        <taxon>Bacteria</taxon>
        <taxon>Bacillati</taxon>
        <taxon>Bacillota</taxon>
        <taxon>Bacilli</taxon>
        <taxon>Bacillales</taxon>
        <taxon>Paenibacillaceae</taxon>
        <taxon>Paenibacillus</taxon>
    </lineage>
</organism>
<evidence type="ECO:0008006" key="3">
    <source>
        <dbReference type="Google" id="ProtNLM"/>
    </source>
</evidence>
<reference evidence="1 2" key="1">
    <citation type="submission" date="2021-03" db="EMBL/GenBank/DDBJ databases">
        <title>Antimicrobial resistance genes in bacteria isolated from Japanese honey, and their potential for conferring macrolide and lincosamide resistance in the American foulbrood pathogen Paenibacillus larvae.</title>
        <authorList>
            <person name="Okamoto M."/>
            <person name="Kumagai M."/>
            <person name="Kanamori H."/>
            <person name="Takamatsu D."/>
        </authorList>
    </citation>
    <scope>NUCLEOTIDE SEQUENCE [LARGE SCALE GENOMIC DNA]</scope>
    <source>
        <strain evidence="1 2">J41TS12</strain>
    </source>
</reference>
<dbReference type="Proteomes" id="UP000681162">
    <property type="component" value="Unassembled WGS sequence"/>
</dbReference>
<comment type="caution">
    <text evidence="1">The sequence shown here is derived from an EMBL/GenBank/DDBJ whole genome shotgun (WGS) entry which is preliminary data.</text>
</comment>
<keyword evidence="2" id="KW-1185">Reference proteome</keyword>
<dbReference type="SUPFAM" id="SSF52540">
    <property type="entry name" value="P-loop containing nucleoside triphosphate hydrolases"/>
    <property type="match status" value="1"/>
</dbReference>
<protein>
    <recommendedName>
        <fullName evidence="3">2-phosphoglycerate kinase</fullName>
    </recommendedName>
</protein>
<accession>A0A919XPF5</accession>
<dbReference type="AlphaFoldDB" id="A0A919XPF5"/>
<dbReference type="EMBL" id="BORR01000005">
    <property type="protein sequence ID" value="GIO36816.1"/>
    <property type="molecule type" value="Genomic_DNA"/>
</dbReference>
<dbReference type="Gene3D" id="3.40.50.300">
    <property type="entry name" value="P-loop containing nucleotide triphosphate hydrolases"/>
    <property type="match status" value="1"/>
</dbReference>
<sequence length="190" mass="22388">MIIIISGNSCTGKTLMAQKLLEKYKIPYFSIDLLKMGLYRGICDCGFTPLDRNEVIGDKLWPIIKGIIMTSIENKQSLIVEGCYLFPHYLKEIETMYPGEIVSVFLGFTNKYINEKFTNIINNRNAIETRSYQEERTINDFINEHNEFRIICQEAKVKYFEIDQDYEEDIKMIYDYIENKIRMLAEIADR</sequence>
<evidence type="ECO:0000313" key="2">
    <source>
        <dbReference type="Proteomes" id="UP000681162"/>
    </source>
</evidence>
<evidence type="ECO:0000313" key="1">
    <source>
        <dbReference type="EMBL" id="GIO36816.1"/>
    </source>
</evidence>
<dbReference type="InterPro" id="IPR027417">
    <property type="entry name" value="P-loop_NTPase"/>
</dbReference>
<dbReference type="RefSeq" id="WP_212939141.1">
    <property type="nucleotide sequence ID" value="NZ_BORR01000005.1"/>
</dbReference>
<proteinExistence type="predicted"/>
<gene>
    <name evidence="1" type="ORF">J41TS12_16770</name>
</gene>